<accession>A0A4Z2JB31</accession>
<dbReference type="AlphaFoldDB" id="A0A4Z2JB31"/>
<dbReference type="EMBL" id="SRLO01000012">
    <property type="protein sequence ID" value="TNN86973.1"/>
    <property type="molecule type" value="Genomic_DNA"/>
</dbReference>
<name>A0A4Z2JB31_9TELE</name>
<feature type="region of interest" description="Disordered" evidence="1">
    <location>
        <begin position="1"/>
        <end position="32"/>
    </location>
</feature>
<proteinExistence type="predicted"/>
<comment type="caution">
    <text evidence="2">The sequence shown here is derived from an EMBL/GenBank/DDBJ whole genome shotgun (WGS) entry which is preliminary data.</text>
</comment>
<gene>
    <name evidence="2" type="ORF">EYF80_002728</name>
</gene>
<keyword evidence="3" id="KW-1185">Reference proteome</keyword>
<organism evidence="2 3">
    <name type="scientific">Liparis tanakae</name>
    <name type="common">Tanaka's snailfish</name>
    <dbReference type="NCBI Taxonomy" id="230148"/>
    <lineage>
        <taxon>Eukaryota</taxon>
        <taxon>Metazoa</taxon>
        <taxon>Chordata</taxon>
        <taxon>Craniata</taxon>
        <taxon>Vertebrata</taxon>
        <taxon>Euteleostomi</taxon>
        <taxon>Actinopterygii</taxon>
        <taxon>Neopterygii</taxon>
        <taxon>Teleostei</taxon>
        <taxon>Neoteleostei</taxon>
        <taxon>Acanthomorphata</taxon>
        <taxon>Eupercaria</taxon>
        <taxon>Perciformes</taxon>
        <taxon>Cottioidei</taxon>
        <taxon>Cottales</taxon>
        <taxon>Liparidae</taxon>
        <taxon>Liparis</taxon>
    </lineage>
</organism>
<evidence type="ECO:0000313" key="3">
    <source>
        <dbReference type="Proteomes" id="UP000314294"/>
    </source>
</evidence>
<reference evidence="2 3" key="1">
    <citation type="submission" date="2019-03" db="EMBL/GenBank/DDBJ databases">
        <title>First draft genome of Liparis tanakae, snailfish: a comprehensive survey of snailfish specific genes.</title>
        <authorList>
            <person name="Kim W."/>
            <person name="Song I."/>
            <person name="Jeong J.-H."/>
            <person name="Kim D."/>
            <person name="Kim S."/>
            <person name="Ryu S."/>
            <person name="Song J.Y."/>
            <person name="Lee S.K."/>
        </authorList>
    </citation>
    <scope>NUCLEOTIDE SEQUENCE [LARGE SCALE GENOMIC DNA]</scope>
    <source>
        <tissue evidence="2">Muscle</tissue>
    </source>
</reference>
<dbReference type="Proteomes" id="UP000314294">
    <property type="component" value="Unassembled WGS sequence"/>
</dbReference>
<evidence type="ECO:0000256" key="1">
    <source>
        <dbReference type="SAM" id="MobiDB-lite"/>
    </source>
</evidence>
<protein>
    <submittedName>
        <fullName evidence="2">Uncharacterized protein</fullName>
    </submittedName>
</protein>
<sequence>MSSPPSASLGGRTEERFRAGSGRRRARDAASVRLAGEAAENAVFRQVPGGSSSPPTVTPFLCPRRNGMLRLCPTLIHWTISPIIAHPPPAEECSHL</sequence>
<evidence type="ECO:0000313" key="2">
    <source>
        <dbReference type="EMBL" id="TNN86973.1"/>
    </source>
</evidence>